<name>A0A210PH73_MIZYE</name>
<comment type="similarity">
    <text evidence="1">Belongs to the AB hydrolase superfamily. MetX family.</text>
</comment>
<dbReference type="Gene3D" id="3.40.50.1820">
    <property type="entry name" value="alpha/beta hydrolase"/>
    <property type="match status" value="1"/>
</dbReference>
<reference evidence="3 4" key="1">
    <citation type="journal article" date="2017" name="Nat. Ecol. Evol.">
        <title>Scallop genome provides insights into evolution of bilaterian karyotype and development.</title>
        <authorList>
            <person name="Wang S."/>
            <person name="Zhang J."/>
            <person name="Jiao W."/>
            <person name="Li J."/>
            <person name="Xun X."/>
            <person name="Sun Y."/>
            <person name="Guo X."/>
            <person name="Huan P."/>
            <person name="Dong B."/>
            <person name="Zhang L."/>
            <person name="Hu X."/>
            <person name="Sun X."/>
            <person name="Wang J."/>
            <person name="Zhao C."/>
            <person name="Wang Y."/>
            <person name="Wang D."/>
            <person name="Huang X."/>
            <person name="Wang R."/>
            <person name="Lv J."/>
            <person name="Li Y."/>
            <person name="Zhang Z."/>
            <person name="Liu B."/>
            <person name="Lu W."/>
            <person name="Hui Y."/>
            <person name="Liang J."/>
            <person name="Zhou Z."/>
            <person name="Hou R."/>
            <person name="Li X."/>
            <person name="Liu Y."/>
            <person name="Li H."/>
            <person name="Ning X."/>
            <person name="Lin Y."/>
            <person name="Zhao L."/>
            <person name="Xing Q."/>
            <person name="Dou J."/>
            <person name="Li Y."/>
            <person name="Mao J."/>
            <person name="Guo H."/>
            <person name="Dou H."/>
            <person name="Li T."/>
            <person name="Mu C."/>
            <person name="Jiang W."/>
            <person name="Fu Q."/>
            <person name="Fu X."/>
            <person name="Miao Y."/>
            <person name="Liu J."/>
            <person name="Yu Q."/>
            <person name="Li R."/>
            <person name="Liao H."/>
            <person name="Li X."/>
            <person name="Kong Y."/>
            <person name="Jiang Z."/>
            <person name="Chourrout D."/>
            <person name="Li R."/>
            <person name="Bao Z."/>
        </authorList>
    </citation>
    <scope>NUCLEOTIDE SEQUENCE [LARGE SCALE GENOMIC DNA]</scope>
    <source>
        <strain evidence="3 4">PY_sf001</strain>
    </source>
</reference>
<dbReference type="InterPro" id="IPR008220">
    <property type="entry name" value="HAT_MetX-like"/>
</dbReference>
<gene>
    <name evidence="3" type="ORF">KP79_PYT04428</name>
</gene>
<dbReference type="NCBIfam" id="TIGR01392">
    <property type="entry name" value="homoserO_Ac_trn"/>
    <property type="match status" value="1"/>
</dbReference>
<dbReference type="STRING" id="6573.A0A210PH73"/>
<dbReference type="AlphaFoldDB" id="A0A210PH73"/>
<dbReference type="OrthoDB" id="444135at2759"/>
<dbReference type="Proteomes" id="UP000242188">
    <property type="component" value="Unassembled WGS sequence"/>
</dbReference>
<dbReference type="PANTHER" id="PTHR32268:SF16">
    <property type="entry name" value="SERINE O-SUCCINYLTRANSFERASE"/>
    <property type="match status" value="1"/>
</dbReference>
<proteinExistence type="inferred from homology"/>
<dbReference type="PANTHER" id="PTHR32268">
    <property type="entry name" value="HOMOSERINE O-ACETYLTRANSFERASE"/>
    <property type="match status" value="1"/>
</dbReference>
<evidence type="ECO:0000313" key="3">
    <source>
        <dbReference type="EMBL" id="OWF35835.1"/>
    </source>
</evidence>
<dbReference type="HAMAP" id="MF_00296">
    <property type="entry name" value="MetX_acyltransf"/>
    <property type="match status" value="1"/>
</dbReference>
<protein>
    <submittedName>
        <fullName evidence="3">Serine-O-acetyltransferase cys2</fullName>
    </submittedName>
</protein>
<sequence>MAALSLTGTTSLLRPNSQKLKNCCQLGKKLQTLERSFGKFGSCHNKSLSVCAGTRKHKKLLSRKFLTEQINNFHRAVSPVLSKSTDVKYQLSRPRLREEEDDDVYDGLPQVDTPTFTEEVFKGMSTEFPCLTRNKMTGPEPDYDKISSGYKTFTSKSPFPVKYNNAVLPEVTIAYETWGELNEARSNAVIIHAGLSASSHAKSHEDNFLPGWWEKFVGPGCAVDTDKFFVICTNNIGSCYGSTGPSSVNPITGKQYATTFPVISIDDMVNAQFLLLDHLGIEKLYGSVGSSLGGMCSLLSASLHPDRVERVVSISSCAQSHPTSISMRYLQRKTIMCDPNWNKGYYYNGKFPKIGMKLAREIATLTYRSGPEWDKRFGRGRIDKNVCPSLCPSFLIESYLEHQGESFSTKYDPNSLLYISKAMDLFDISEGHDSLHAGLSTVQCPTMILGVQTDILFPIWQQRQLARILKESGNPGVTYYELDSLFGHDTFLLDLNGVGAATKGFLETELRNKGHAGKEKTFT</sequence>
<dbReference type="NCBIfam" id="NF001209">
    <property type="entry name" value="PRK00175.1"/>
    <property type="match status" value="1"/>
</dbReference>
<organism evidence="3 4">
    <name type="scientific">Mizuhopecten yessoensis</name>
    <name type="common">Japanese scallop</name>
    <name type="synonym">Patinopecten yessoensis</name>
    <dbReference type="NCBI Taxonomy" id="6573"/>
    <lineage>
        <taxon>Eukaryota</taxon>
        <taxon>Metazoa</taxon>
        <taxon>Spiralia</taxon>
        <taxon>Lophotrochozoa</taxon>
        <taxon>Mollusca</taxon>
        <taxon>Bivalvia</taxon>
        <taxon>Autobranchia</taxon>
        <taxon>Pteriomorphia</taxon>
        <taxon>Pectinida</taxon>
        <taxon>Pectinoidea</taxon>
        <taxon>Pectinidae</taxon>
        <taxon>Mizuhopecten</taxon>
    </lineage>
</organism>
<dbReference type="GO" id="GO:0009086">
    <property type="term" value="P:methionine biosynthetic process"/>
    <property type="evidence" value="ECO:0007669"/>
    <property type="project" value="TreeGrafter"/>
</dbReference>
<keyword evidence="3" id="KW-0808">Transferase</keyword>
<evidence type="ECO:0000256" key="1">
    <source>
        <dbReference type="ARBA" id="ARBA00006886"/>
    </source>
</evidence>
<evidence type="ECO:0000313" key="4">
    <source>
        <dbReference type="Proteomes" id="UP000242188"/>
    </source>
</evidence>
<dbReference type="GO" id="GO:0004414">
    <property type="term" value="F:homoserine O-acetyltransferase activity"/>
    <property type="evidence" value="ECO:0007669"/>
    <property type="project" value="TreeGrafter"/>
</dbReference>
<dbReference type="GO" id="GO:0009092">
    <property type="term" value="P:homoserine metabolic process"/>
    <property type="evidence" value="ECO:0007669"/>
    <property type="project" value="TreeGrafter"/>
</dbReference>
<comment type="caution">
    <text evidence="3">The sequence shown here is derived from an EMBL/GenBank/DDBJ whole genome shotgun (WGS) entry which is preliminary data.</text>
</comment>
<keyword evidence="4" id="KW-1185">Reference proteome</keyword>
<dbReference type="GO" id="GO:0005739">
    <property type="term" value="C:mitochondrion"/>
    <property type="evidence" value="ECO:0007669"/>
    <property type="project" value="TreeGrafter"/>
</dbReference>
<feature type="domain" description="AB hydrolase-1" evidence="2">
    <location>
        <begin position="187"/>
        <end position="492"/>
    </location>
</feature>
<accession>A0A210PH73</accession>
<evidence type="ECO:0000259" key="2">
    <source>
        <dbReference type="Pfam" id="PF00561"/>
    </source>
</evidence>
<dbReference type="GO" id="GO:0009001">
    <property type="term" value="F:serine O-acetyltransferase activity"/>
    <property type="evidence" value="ECO:0007669"/>
    <property type="project" value="TreeGrafter"/>
</dbReference>
<dbReference type="Pfam" id="PF00561">
    <property type="entry name" value="Abhydrolase_1"/>
    <property type="match status" value="1"/>
</dbReference>
<dbReference type="GO" id="GO:0006535">
    <property type="term" value="P:cysteine biosynthetic process from serine"/>
    <property type="evidence" value="ECO:0007669"/>
    <property type="project" value="TreeGrafter"/>
</dbReference>
<dbReference type="InterPro" id="IPR029058">
    <property type="entry name" value="AB_hydrolase_fold"/>
</dbReference>
<dbReference type="InterPro" id="IPR000073">
    <property type="entry name" value="AB_hydrolase_1"/>
</dbReference>
<dbReference type="SUPFAM" id="SSF53474">
    <property type="entry name" value="alpha/beta-Hydrolases"/>
    <property type="match status" value="1"/>
</dbReference>
<dbReference type="EMBL" id="NEDP02076704">
    <property type="protein sequence ID" value="OWF35835.1"/>
    <property type="molecule type" value="Genomic_DNA"/>
</dbReference>